<organism evidence="9 10">
    <name type="scientific">Duganella sacchari</name>
    <dbReference type="NCBI Taxonomy" id="551987"/>
    <lineage>
        <taxon>Bacteria</taxon>
        <taxon>Pseudomonadati</taxon>
        <taxon>Pseudomonadota</taxon>
        <taxon>Betaproteobacteria</taxon>
        <taxon>Burkholderiales</taxon>
        <taxon>Oxalobacteraceae</taxon>
        <taxon>Telluria group</taxon>
        <taxon>Duganella</taxon>
    </lineage>
</organism>
<dbReference type="Pfam" id="PF05199">
    <property type="entry name" value="GMC_oxred_C"/>
    <property type="match status" value="1"/>
</dbReference>
<comment type="cofactor">
    <cofactor evidence="1 5">
        <name>FAD</name>
        <dbReference type="ChEBI" id="CHEBI:57692"/>
    </cofactor>
</comment>
<dbReference type="Gene3D" id="3.30.560.10">
    <property type="entry name" value="Glucose Oxidase, domain 3"/>
    <property type="match status" value="1"/>
</dbReference>
<dbReference type="Proteomes" id="UP000184339">
    <property type="component" value="Unassembled WGS sequence"/>
</dbReference>
<dbReference type="PANTHER" id="PTHR11552">
    <property type="entry name" value="GLUCOSE-METHANOL-CHOLINE GMC OXIDOREDUCTASE"/>
    <property type="match status" value="1"/>
</dbReference>
<dbReference type="OrthoDB" id="9785276at2"/>
<dbReference type="EMBL" id="FRCX01000003">
    <property type="protein sequence ID" value="SHM89472.1"/>
    <property type="molecule type" value="Genomic_DNA"/>
</dbReference>
<name>A0A1M7MGG2_9BURK</name>
<dbReference type="Pfam" id="PF00732">
    <property type="entry name" value="GMC_oxred_N"/>
    <property type="match status" value="1"/>
</dbReference>
<dbReference type="InterPro" id="IPR007867">
    <property type="entry name" value="GMC_OxRtase_C"/>
</dbReference>
<keyword evidence="10" id="KW-1185">Reference proteome</keyword>
<dbReference type="InterPro" id="IPR012132">
    <property type="entry name" value="GMC_OxRdtase"/>
</dbReference>
<dbReference type="RefSeq" id="WP_072783006.1">
    <property type="nucleotide sequence ID" value="NZ_FRCX01000003.1"/>
</dbReference>
<dbReference type="PROSITE" id="PS00624">
    <property type="entry name" value="GMC_OXRED_2"/>
    <property type="match status" value="1"/>
</dbReference>
<sequence>MESAGSYDYIIIGAGSAGCVLANRLSADQDKEVLLIEAGGRDDYVWIHIPVGYLHCIDNPRTDWKFRTEADPGLGGRSLLYPRGKVLGGSSSINGMIYMRGQSGDYDRWAELTGDDSWRWESVLPLFKKSEDYHGGASEFHGADGLWRVEKQRLSWQILDAFRDAAEQTGIQKVDDFNCGDNAGCGYFEVNQKRGIRWNTAKAFLKPAARRPNLTIMTGCHVERLQIEEGVCKGVIFTGGGTQFIATARKETLLAAGAVGSPHILQCSGIGHAARLYELGITPVVDLPGVGENLQDHLQLRMVYKLHPSARTLNTMASNWFGKLRIGLEYAMFQSGPMSMAPSQLGAFARSNPGEQMPNLQYHVQPLSLEKFGDPLHAFPAFTASVCNLRPTSRGHVRIASADPYAPPKISPMYLSTPADRKVAAEALTLTRKIVAAPALQKYSPEEYKPGAHYRTEEELAAAAGSIGTTIFHPVGTCKMGRVEDASAVVDAQLRVKGVAGLRVVDASVMPFITSGNTNSPTIMIAEKAAQLIRSV</sequence>
<protein>
    <submittedName>
        <fullName evidence="9">Choline dehydrogenase</fullName>
    </submittedName>
</protein>
<dbReference type="PROSITE" id="PS00623">
    <property type="entry name" value="GMC_OXRED_1"/>
    <property type="match status" value="1"/>
</dbReference>
<evidence type="ECO:0000256" key="6">
    <source>
        <dbReference type="RuleBase" id="RU003968"/>
    </source>
</evidence>
<dbReference type="Gene3D" id="3.50.50.60">
    <property type="entry name" value="FAD/NAD(P)-binding domain"/>
    <property type="match status" value="1"/>
</dbReference>
<comment type="similarity">
    <text evidence="2 6">Belongs to the GMC oxidoreductase family.</text>
</comment>
<keyword evidence="3 6" id="KW-0285">Flavoprotein</keyword>
<feature type="domain" description="Glucose-methanol-choline oxidoreductase N-terminal" evidence="8">
    <location>
        <begin position="257"/>
        <end position="271"/>
    </location>
</feature>
<dbReference type="SUPFAM" id="SSF51905">
    <property type="entry name" value="FAD/NAD(P)-binding domain"/>
    <property type="match status" value="1"/>
</dbReference>
<evidence type="ECO:0000313" key="9">
    <source>
        <dbReference type="EMBL" id="SHM89472.1"/>
    </source>
</evidence>
<gene>
    <name evidence="9" type="ORF">SAMN05192549_103149</name>
</gene>
<evidence type="ECO:0000256" key="3">
    <source>
        <dbReference type="ARBA" id="ARBA00022630"/>
    </source>
</evidence>
<evidence type="ECO:0000256" key="4">
    <source>
        <dbReference type="ARBA" id="ARBA00022827"/>
    </source>
</evidence>
<evidence type="ECO:0000259" key="7">
    <source>
        <dbReference type="PROSITE" id="PS00623"/>
    </source>
</evidence>
<evidence type="ECO:0000256" key="5">
    <source>
        <dbReference type="PIRSR" id="PIRSR000137-2"/>
    </source>
</evidence>
<dbReference type="PANTHER" id="PTHR11552:SF147">
    <property type="entry name" value="CHOLINE DEHYDROGENASE, MITOCHONDRIAL"/>
    <property type="match status" value="1"/>
</dbReference>
<dbReference type="SUPFAM" id="SSF54373">
    <property type="entry name" value="FAD-linked reductases, C-terminal domain"/>
    <property type="match status" value="1"/>
</dbReference>
<proteinExistence type="inferred from homology"/>
<dbReference type="InterPro" id="IPR036188">
    <property type="entry name" value="FAD/NAD-bd_sf"/>
</dbReference>
<dbReference type="GO" id="GO:0050660">
    <property type="term" value="F:flavin adenine dinucleotide binding"/>
    <property type="evidence" value="ECO:0007669"/>
    <property type="project" value="InterPro"/>
</dbReference>
<keyword evidence="4 5" id="KW-0274">FAD</keyword>
<evidence type="ECO:0000256" key="1">
    <source>
        <dbReference type="ARBA" id="ARBA00001974"/>
    </source>
</evidence>
<accession>A0A1M7MGG2</accession>
<dbReference type="STRING" id="551987.SAMN05192549_103149"/>
<feature type="binding site" evidence="5">
    <location>
        <position position="222"/>
    </location>
    <ligand>
        <name>FAD</name>
        <dbReference type="ChEBI" id="CHEBI:57692"/>
    </ligand>
</feature>
<reference evidence="10" key="1">
    <citation type="submission" date="2016-11" db="EMBL/GenBank/DDBJ databases">
        <authorList>
            <person name="Varghese N."/>
            <person name="Submissions S."/>
        </authorList>
    </citation>
    <scope>NUCLEOTIDE SEQUENCE [LARGE SCALE GENOMIC DNA]</scope>
    <source>
        <strain evidence="10">Sac-22</strain>
    </source>
</reference>
<evidence type="ECO:0000313" key="10">
    <source>
        <dbReference type="Proteomes" id="UP000184339"/>
    </source>
</evidence>
<evidence type="ECO:0000256" key="2">
    <source>
        <dbReference type="ARBA" id="ARBA00010790"/>
    </source>
</evidence>
<feature type="domain" description="Glucose-methanol-choline oxidoreductase N-terminal" evidence="7">
    <location>
        <begin position="84"/>
        <end position="107"/>
    </location>
</feature>
<dbReference type="InterPro" id="IPR000172">
    <property type="entry name" value="GMC_OxRdtase_N"/>
</dbReference>
<dbReference type="AlphaFoldDB" id="A0A1M7MGG2"/>
<feature type="binding site" evidence="5">
    <location>
        <position position="86"/>
    </location>
    <ligand>
        <name>FAD</name>
        <dbReference type="ChEBI" id="CHEBI:57692"/>
    </ligand>
</feature>
<dbReference type="PIRSF" id="PIRSF000137">
    <property type="entry name" value="Alcohol_oxidase"/>
    <property type="match status" value="1"/>
</dbReference>
<dbReference type="GO" id="GO:0016614">
    <property type="term" value="F:oxidoreductase activity, acting on CH-OH group of donors"/>
    <property type="evidence" value="ECO:0007669"/>
    <property type="project" value="InterPro"/>
</dbReference>
<evidence type="ECO:0000259" key="8">
    <source>
        <dbReference type="PROSITE" id="PS00624"/>
    </source>
</evidence>